<name>A0AAW4V493_PHOVU</name>
<evidence type="ECO:0000313" key="2">
    <source>
        <dbReference type="Proteomes" id="UP001199363"/>
    </source>
</evidence>
<dbReference type="Proteomes" id="UP001199363">
    <property type="component" value="Unassembled WGS sequence"/>
</dbReference>
<organism evidence="1 2">
    <name type="scientific">Phocaeicola vulgatus</name>
    <name type="common">Bacteroides vulgatus</name>
    <dbReference type="NCBI Taxonomy" id="821"/>
    <lineage>
        <taxon>Bacteria</taxon>
        <taxon>Pseudomonadati</taxon>
        <taxon>Bacteroidota</taxon>
        <taxon>Bacteroidia</taxon>
        <taxon>Bacteroidales</taxon>
        <taxon>Bacteroidaceae</taxon>
        <taxon>Phocaeicola</taxon>
    </lineage>
</organism>
<dbReference type="RefSeq" id="WP_227195488.1">
    <property type="nucleotide sequence ID" value="NZ_JAHOOU010000089.1"/>
</dbReference>
<reference evidence="1" key="1">
    <citation type="submission" date="2021-10" db="EMBL/GenBank/DDBJ databases">
        <title>Collection of gut derived symbiotic bacterial strains cultured from healthy donors.</title>
        <authorList>
            <person name="Lin H."/>
            <person name="Littmann E."/>
            <person name="Kohout C."/>
            <person name="Pamer E.G."/>
        </authorList>
    </citation>
    <scope>NUCLEOTIDE SEQUENCE</scope>
    <source>
        <strain evidence="1">DFI.1.167</strain>
    </source>
</reference>
<accession>A0AAW4V493</accession>
<dbReference type="EMBL" id="JAJCQG010000091">
    <property type="protein sequence ID" value="MCB7283211.1"/>
    <property type="molecule type" value="Genomic_DNA"/>
</dbReference>
<evidence type="ECO:0000313" key="1">
    <source>
        <dbReference type="EMBL" id="MCB7283211.1"/>
    </source>
</evidence>
<evidence type="ECO:0008006" key="3">
    <source>
        <dbReference type="Google" id="ProtNLM"/>
    </source>
</evidence>
<gene>
    <name evidence="1" type="ORF">LI282_19540</name>
</gene>
<comment type="caution">
    <text evidence="1">The sequence shown here is derived from an EMBL/GenBank/DDBJ whole genome shotgun (WGS) entry which is preliminary data.</text>
</comment>
<protein>
    <recommendedName>
        <fullName evidence="3">C-type lectin domain-containing protein</fullName>
    </recommendedName>
</protein>
<dbReference type="AlphaFoldDB" id="A0AAW4V493"/>
<proteinExistence type="predicted"/>
<sequence>MKYILPPCGQSTDYPHFYILFQLAHSPKRQPCVAWLTVFREKSRWKPAQAYCKQAHNTLAFPARMECSLKDEREQALFPGFPICKSSSYAVPQPGRSF</sequence>